<comment type="caution">
    <text evidence="1">The sequence shown here is derived from an EMBL/GenBank/DDBJ whole genome shotgun (WGS) entry which is preliminary data.</text>
</comment>
<proteinExistence type="predicted"/>
<keyword evidence="2" id="KW-1185">Reference proteome</keyword>
<evidence type="ECO:0008006" key="3">
    <source>
        <dbReference type="Google" id="ProtNLM"/>
    </source>
</evidence>
<gene>
    <name evidence="1" type="ORF">B0H16DRAFT_1893260</name>
</gene>
<name>A0AAD7I0D9_9AGAR</name>
<sequence>MSTTTIADIGPEILLRVLALCDVHTIISVSIASTKQLWIFVINLLRNPSLMETWPSYDPTHYTAEELIEQVKRLVVGPRTWMSPSSSMSFPPQVVAELTLPHEIQCPNTQGVCVVRLINGGRHVLLAYSKGVELWDLGAKR</sequence>
<protein>
    <recommendedName>
        <fullName evidence="3">F-box domain-containing protein</fullName>
    </recommendedName>
</protein>
<dbReference type="EMBL" id="JARKIB010000150">
    <property type="protein sequence ID" value="KAJ7731780.1"/>
    <property type="molecule type" value="Genomic_DNA"/>
</dbReference>
<feature type="non-terminal residue" evidence="1">
    <location>
        <position position="141"/>
    </location>
</feature>
<dbReference type="AlphaFoldDB" id="A0AAD7I0D9"/>
<dbReference type="Proteomes" id="UP001215598">
    <property type="component" value="Unassembled WGS sequence"/>
</dbReference>
<evidence type="ECO:0000313" key="2">
    <source>
        <dbReference type="Proteomes" id="UP001215598"/>
    </source>
</evidence>
<evidence type="ECO:0000313" key="1">
    <source>
        <dbReference type="EMBL" id="KAJ7731780.1"/>
    </source>
</evidence>
<organism evidence="1 2">
    <name type="scientific">Mycena metata</name>
    <dbReference type="NCBI Taxonomy" id="1033252"/>
    <lineage>
        <taxon>Eukaryota</taxon>
        <taxon>Fungi</taxon>
        <taxon>Dikarya</taxon>
        <taxon>Basidiomycota</taxon>
        <taxon>Agaricomycotina</taxon>
        <taxon>Agaricomycetes</taxon>
        <taxon>Agaricomycetidae</taxon>
        <taxon>Agaricales</taxon>
        <taxon>Marasmiineae</taxon>
        <taxon>Mycenaceae</taxon>
        <taxon>Mycena</taxon>
    </lineage>
</organism>
<reference evidence="1" key="1">
    <citation type="submission" date="2023-03" db="EMBL/GenBank/DDBJ databases">
        <title>Massive genome expansion in bonnet fungi (Mycena s.s.) driven by repeated elements and novel gene families across ecological guilds.</title>
        <authorList>
            <consortium name="Lawrence Berkeley National Laboratory"/>
            <person name="Harder C.B."/>
            <person name="Miyauchi S."/>
            <person name="Viragh M."/>
            <person name="Kuo A."/>
            <person name="Thoen E."/>
            <person name="Andreopoulos B."/>
            <person name="Lu D."/>
            <person name="Skrede I."/>
            <person name="Drula E."/>
            <person name="Henrissat B."/>
            <person name="Morin E."/>
            <person name="Kohler A."/>
            <person name="Barry K."/>
            <person name="LaButti K."/>
            <person name="Morin E."/>
            <person name="Salamov A."/>
            <person name="Lipzen A."/>
            <person name="Mereny Z."/>
            <person name="Hegedus B."/>
            <person name="Baldrian P."/>
            <person name="Stursova M."/>
            <person name="Weitz H."/>
            <person name="Taylor A."/>
            <person name="Grigoriev I.V."/>
            <person name="Nagy L.G."/>
            <person name="Martin F."/>
            <person name="Kauserud H."/>
        </authorList>
    </citation>
    <scope>NUCLEOTIDE SEQUENCE</scope>
    <source>
        <strain evidence="1">CBHHK182m</strain>
    </source>
</reference>
<accession>A0AAD7I0D9</accession>